<feature type="region of interest" description="Disordered" evidence="1">
    <location>
        <begin position="85"/>
        <end position="105"/>
    </location>
</feature>
<accession>A0A4Y9QW80</accession>
<organism evidence="2 3">
    <name type="scientific">Orlajensenia leifsoniae</name>
    <dbReference type="NCBI Taxonomy" id="2561933"/>
    <lineage>
        <taxon>Bacteria</taxon>
        <taxon>Bacillati</taxon>
        <taxon>Actinomycetota</taxon>
        <taxon>Actinomycetes</taxon>
        <taxon>Micrococcales</taxon>
        <taxon>Microbacteriaceae</taxon>
        <taxon>Orlajensenia</taxon>
    </lineage>
</organism>
<evidence type="ECO:0000313" key="3">
    <source>
        <dbReference type="Proteomes" id="UP000298127"/>
    </source>
</evidence>
<dbReference type="AlphaFoldDB" id="A0A4Y9QW80"/>
<dbReference type="Pfam" id="PF02575">
    <property type="entry name" value="YbaB_DNA_bd"/>
    <property type="match status" value="1"/>
</dbReference>
<evidence type="ECO:0000256" key="1">
    <source>
        <dbReference type="SAM" id="MobiDB-lite"/>
    </source>
</evidence>
<dbReference type="Proteomes" id="UP000298127">
    <property type="component" value="Unassembled WGS sequence"/>
</dbReference>
<evidence type="ECO:0000313" key="2">
    <source>
        <dbReference type="EMBL" id="TFV96719.1"/>
    </source>
</evidence>
<dbReference type="EMBL" id="SPQZ01000004">
    <property type="protein sequence ID" value="TFV96719.1"/>
    <property type="molecule type" value="Genomic_DNA"/>
</dbReference>
<protein>
    <recommendedName>
        <fullName evidence="4">YbaB/EbfC family DNA-binding protein</fullName>
    </recommendedName>
</protein>
<gene>
    <name evidence="2" type="ORF">E4M00_11590</name>
</gene>
<evidence type="ECO:0008006" key="4">
    <source>
        <dbReference type="Google" id="ProtNLM"/>
    </source>
</evidence>
<dbReference type="RefSeq" id="WP_135120688.1">
    <property type="nucleotide sequence ID" value="NZ_SPQZ01000004.1"/>
</dbReference>
<dbReference type="InterPro" id="IPR036894">
    <property type="entry name" value="YbaB-like_sf"/>
</dbReference>
<reference evidence="2 3" key="1">
    <citation type="journal article" date="2018" name="J. Microbiol.">
        <title>Leifsonia flava sp. nov., a novel actinobacterium isolated from the rhizosphere of Aquilegia viridiflora.</title>
        <authorList>
            <person name="Cai Y."/>
            <person name="Tao W.Z."/>
            <person name="Ma Y.J."/>
            <person name="Cheng J."/>
            <person name="Zhang M.Y."/>
            <person name="Zhang Y.X."/>
        </authorList>
    </citation>
    <scope>NUCLEOTIDE SEQUENCE [LARGE SCALE GENOMIC DNA]</scope>
    <source>
        <strain evidence="2 3">SYP-B2174</strain>
    </source>
</reference>
<dbReference type="Gene3D" id="3.30.1310.10">
    <property type="entry name" value="Nucleoid-associated protein YbaB-like domain"/>
    <property type="match status" value="1"/>
</dbReference>
<keyword evidence="3" id="KW-1185">Reference proteome</keyword>
<sequence>MTDADHILDFRDELDREARAYSAAPTVSEASDASGTVSVAFDSDTRVLSVVVADRWKAAHRPGELGAVVVELVAQLAAERARQWGESVAEEDADQATTPLPSRGETPAEHVQAALADAGDSLDATAVLAQMMTMLEEVNAGMDAAMQIISARLSATHSAASAQGRVRATVDGSGAVTALVLDEEWLGTEAAADITRAINQAIAAAAASATAPVDPLAGTPLERYTGVIDDPSALARILMGKD</sequence>
<proteinExistence type="predicted"/>
<comment type="caution">
    <text evidence="2">The sequence shown here is derived from an EMBL/GenBank/DDBJ whole genome shotgun (WGS) entry which is preliminary data.</text>
</comment>
<dbReference type="InterPro" id="IPR004401">
    <property type="entry name" value="YbaB/EbfC"/>
</dbReference>
<dbReference type="GO" id="GO:0003677">
    <property type="term" value="F:DNA binding"/>
    <property type="evidence" value="ECO:0007669"/>
    <property type="project" value="InterPro"/>
</dbReference>
<name>A0A4Y9QW80_9MICO</name>